<dbReference type="InterPro" id="IPR045119">
    <property type="entry name" value="SUN1-5"/>
</dbReference>
<proteinExistence type="predicted"/>
<evidence type="ECO:0000256" key="3">
    <source>
        <dbReference type="ARBA" id="ARBA00022989"/>
    </source>
</evidence>
<organism evidence="7 8">
    <name type="scientific">Mixia osmundae (strain CBS 9802 / IAM 14324 / JCM 22182 / KY 12970)</name>
    <dbReference type="NCBI Taxonomy" id="764103"/>
    <lineage>
        <taxon>Eukaryota</taxon>
        <taxon>Fungi</taxon>
        <taxon>Dikarya</taxon>
        <taxon>Basidiomycota</taxon>
        <taxon>Pucciniomycotina</taxon>
        <taxon>Mixiomycetes</taxon>
        <taxon>Mixiales</taxon>
        <taxon>Mixiaceae</taxon>
        <taxon>Mixia</taxon>
    </lineage>
</organism>
<reference evidence="7 8" key="2">
    <citation type="journal article" date="2012" name="Open Biol.">
        <title>Characteristics of nucleosomes and linker DNA regions on the genome of the basidiomycete Mixia osmundae revealed by mono- and dinucleosome mapping.</title>
        <authorList>
            <person name="Nishida H."/>
            <person name="Kondo S."/>
            <person name="Matsumoto T."/>
            <person name="Suzuki Y."/>
            <person name="Yoshikawa H."/>
            <person name="Taylor T.D."/>
            <person name="Sugiyama J."/>
        </authorList>
    </citation>
    <scope>NUCLEOTIDE SEQUENCE [LARGE SCALE GENOMIC DNA]</scope>
    <source>
        <strain evidence="8">CBS 9802 / IAM 14324 / JCM 22182 / KY 12970</strain>
    </source>
</reference>
<feature type="region of interest" description="Disordered" evidence="5">
    <location>
        <begin position="155"/>
        <end position="201"/>
    </location>
</feature>
<evidence type="ECO:0000313" key="7">
    <source>
        <dbReference type="EMBL" id="GAA97958.1"/>
    </source>
</evidence>
<dbReference type="GO" id="GO:0034993">
    <property type="term" value="C:meiotic nuclear membrane microtubule tethering complex"/>
    <property type="evidence" value="ECO:0007669"/>
    <property type="project" value="TreeGrafter"/>
</dbReference>
<keyword evidence="4" id="KW-0472">Membrane</keyword>
<dbReference type="EMBL" id="BABT02000148">
    <property type="protein sequence ID" value="GAA97958.1"/>
    <property type="molecule type" value="Genomic_DNA"/>
</dbReference>
<feature type="compositionally biased region" description="Polar residues" evidence="5">
    <location>
        <begin position="181"/>
        <end position="195"/>
    </location>
</feature>
<dbReference type="GO" id="GO:0043495">
    <property type="term" value="F:protein-membrane adaptor activity"/>
    <property type="evidence" value="ECO:0007669"/>
    <property type="project" value="TreeGrafter"/>
</dbReference>
<dbReference type="InterPro" id="IPR012919">
    <property type="entry name" value="SUN_dom"/>
</dbReference>
<evidence type="ECO:0000313" key="8">
    <source>
        <dbReference type="Proteomes" id="UP000009131"/>
    </source>
</evidence>
<evidence type="ECO:0000256" key="1">
    <source>
        <dbReference type="ARBA" id="ARBA00004370"/>
    </source>
</evidence>
<dbReference type="PROSITE" id="PS51469">
    <property type="entry name" value="SUN"/>
    <property type="match status" value="1"/>
</dbReference>
<keyword evidence="2" id="KW-0812">Transmembrane</keyword>
<name>G7E548_MIXOS</name>
<comment type="subcellular location">
    <subcellularLocation>
        <location evidence="1">Membrane</location>
    </subcellularLocation>
</comment>
<dbReference type="PANTHER" id="PTHR12911">
    <property type="entry name" value="SAD1/UNC-84-LIKE PROTEIN-RELATED"/>
    <property type="match status" value="1"/>
</dbReference>
<dbReference type="OrthoDB" id="342281at2759"/>
<dbReference type="PANTHER" id="PTHR12911:SF8">
    <property type="entry name" value="KLAROID PROTEIN-RELATED"/>
    <property type="match status" value="1"/>
</dbReference>
<evidence type="ECO:0000256" key="4">
    <source>
        <dbReference type="ARBA" id="ARBA00023136"/>
    </source>
</evidence>
<comment type="caution">
    <text evidence="7">The sequence shown here is derived from an EMBL/GenBank/DDBJ whole genome shotgun (WGS) entry which is preliminary data.</text>
</comment>
<dbReference type="HOGENOM" id="CLU_448402_0_0_1"/>
<dbReference type="InParanoid" id="G7E548"/>
<dbReference type="Proteomes" id="UP000009131">
    <property type="component" value="Unassembled WGS sequence"/>
</dbReference>
<feature type="domain" description="SUN" evidence="6">
    <location>
        <begin position="452"/>
        <end position="640"/>
    </location>
</feature>
<reference evidence="7 8" key="1">
    <citation type="journal article" date="2011" name="J. Gen. Appl. Microbiol.">
        <title>Draft genome sequencing of the enigmatic basidiomycete Mixia osmundae.</title>
        <authorList>
            <person name="Nishida H."/>
            <person name="Nagatsuka Y."/>
            <person name="Sugiyama J."/>
        </authorList>
    </citation>
    <scope>NUCLEOTIDE SEQUENCE [LARGE SCALE GENOMIC DNA]</scope>
    <source>
        <strain evidence="8">CBS 9802 / IAM 14324 / JCM 22182 / KY 12970</strain>
    </source>
</reference>
<dbReference type="Gene3D" id="2.60.120.260">
    <property type="entry name" value="Galactose-binding domain-like"/>
    <property type="match status" value="1"/>
</dbReference>
<evidence type="ECO:0000256" key="5">
    <source>
        <dbReference type="SAM" id="MobiDB-lite"/>
    </source>
</evidence>
<accession>G7E548</accession>
<gene>
    <name evidence="7" type="primary">Mo04638</name>
    <name evidence="7" type="ORF">E5Q_04638</name>
</gene>
<protein>
    <recommendedName>
        <fullName evidence="6">SUN domain-containing protein</fullName>
    </recommendedName>
</protein>
<dbReference type="eggNOG" id="KOG2687">
    <property type="taxonomic scope" value="Eukaryota"/>
</dbReference>
<dbReference type="STRING" id="764103.G7E548"/>
<keyword evidence="3" id="KW-1133">Transmembrane helix</keyword>
<dbReference type="Pfam" id="PF07738">
    <property type="entry name" value="Sad1_UNC"/>
    <property type="match status" value="1"/>
</dbReference>
<sequence length="651" mass="71491">MTEHEPANYIRVETVDLASLVHFVRDGREQDCNLALSFISLHSHTGPGTHPDIVPTQDTATSKGLANSGMTAPEIRITAVSPAPSESLHHIPKRSAIGTSAAGALDSASQIRLSGQDDHIRMTTCSPSLSINHPRGKVTAATRRLDEDLSAYQAEHLDSKARQTQRNLERSPGSPRFEATSGDNLDYSLTESNASESDDAEAYPVPGRYGIIAAQALKRAYASLDDPMVTAALIAIAFAMLSMLYSDKLIQLKNPAQTEARDLHLLSSRVASLTDAHDLLSAQIKQTYDAFADELLEMNDTLSRVQSQSETLSKMMVTIVEKNGQLKQSFEHLSEQVQERCASDERGALSGVATQQVRDMIKEAMKEQMGESLAASGEVQTAASIDVSAVFETVKRSLVEELQADIYKNSNGNGSLSHDDGMRTVLQKAVQREVAIAQDGVAMSDVALASAGARVIKKWTGKSFIKTTNPIKKWYATRHPFRPPEYAMDIDRTAGHCWAFNGNRTTLGIQFGGPVYITHISLDHAPRSVWPSVAIAPKDFEVWGILNDDTDRPYWNLVRQSEEQRLAVLKYGDDRGKMVYLTNGTYTPADDYFGATQTWPIVASAKELNLAYEMILLKITSTHGAENGCLYRFRVHGGLKYREGFNRTSIV</sequence>
<evidence type="ECO:0000256" key="2">
    <source>
        <dbReference type="ARBA" id="ARBA00022692"/>
    </source>
</evidence>
<keyword evidence="8" id="KW-1185">Reference proteome</keyword>
<evidence type="ECO:0000259" key="6">
    <source>
        <dbReference type="PROSITE" id="PS51469"/>
    </source>
</evidence>
<dbReference type="AlphaFoldDB" id="G7E548"/>